<dbReference type="InterPro" id="IPR013785">
    <property type="entry name" value="Aldolase_TIM"/>
</dbReference>
<dbReference type="InterPro" id="IPR050377">
    <property type="entry name" value="Radical_SAM_PqqE_MftC-like"/>
</dbReference>
<dbReference type="PANTHER" id="PTHR11228:SF7">
    <property type="entry name" value="PQQA PEPTIDE CYCLASE"/>
    <property type="match status" value="1"/>
</dbReference>
<dbReference type="PANTHER" id="PTHR11228">
    <property type="entry name" value="RADICAL SAM DOMAIN PROTEIN"/>
    <property type="match status" value="1"/>
</dbReference>
<dbReference type="GO" id="GO:0051536">
    <property type="term" value="F:iron-sulfur cluster binding"/>
    <property type="evidence" value="ECO:0007669"/>
    <property type="project" value="UniProtKB-KW"/>
</dbReference>
<organism evidence="6">
    <name type="scientific">CrAss-like virus sp. ctDAq1</name>
    <dbReference type="NCBI Taxonomy" id="2826822"/>
    <lineage>
        <taxon>Viruses</taxon>
        <taxon>Duplodnaviria</taxon>
        <taxon>Heunggongvirae</taxon>
        <taxon>Uroviricota</taxon>
        <taxon>Caudoviricetes</taxon>
        <taxon>Crassvirales</taxon>
    </lineage>
</organism>
<dbReference type="CDD" id="cd01335">
    <property type="entry name" value="Radical_SAM"/>
    <property type="match status" value="1"/>
</dbReference>
<evidence type="ECO:0000256" key="4">
    <source>
        <dbReference type="ARBA" id="ARBA00023014"/>
    </source>
</evidence>
<dbReference type="GO" id="GO:0046872">
    <property type="term" value="F:metal ion binding"/>
    <property type="evidence" value="ECO:0007669"/>
    <property type="project" value="UniProtKB-KW"/>
</dbReference>
<dbReference type="InterPro" id="IPR058240">
    <property type="entry name" value="rSAM_sf"/>
</dbReference>
<keyword evidence="2" id="KW-0479">Metal-binding</keyword>
<dbReference type="InterPro" id="IPR007197">
    <property type="entry name" value="rSAM"/>
</dbReference>
<accession>A0A8S5QU63</accession>
<keyword evidence="1" id="KW-0949">S-adenosyl-L-methionine</keyword>
<dbReference type="Gene3D" id="3.20.20.70">
    <property type="entry name" value="Aldolase class I"/>
    <property type="match status" value="1"/>
</dbReference>
<evidence type="ECO:0000313" key="6">
    <source>
        <dbReference type="EMBL" id="DAE22393.1"/>
    </source>
</evidence>
<proteinExistence type="predicted"/>
<dbReference type="SFLD" id="SFLDS00029">
    <property type="entry name" value="Radical_SAM"/>
    <property type="match status" value="1"/>
</dbReference>
<keyword evidence="4" id="KW-0411">Iron-sulfur</keyword>
<dbReference type="Pfam" id="PF04055">
    <property type="entry name" value="Radical_SAM"/>
    <property type="match status" value="1"/>
</dbReference>
<keyword evidence="3" id="KW-0408">Iron</keyword>
<evidence type="ECO:0000256" key="2">
    <source>
        <dbReference type="ARBA" id="ARBA00022723"/>
    </source>
</evidence>
<evidence type="ECO:0000256" key="3">
    <source>
        <dbReference type="ARBA" id="ARBA00023004"/>
    </source>
</evidence>
<name>A0A8S5QU63_9CAUD</name>
<dbReference type="EMBL" id="BK015733">
    <property type="protein sequence ID" value="DAE22393.1"/>
    <property type="molecule type" value="Genomic_DNA"/>
</dbReference>
<sequence length="311" mass="35538">MSIIQIGSLEIFKQNRYYPTDIGLVSDNAYLSIIVTNKCQCNCAYCINSETDRSIDLPCGKALGNIRYLVEKYNIKEAILLGGEPLLHPNILGFISTLRLDTGLNMVRLTTNGIRLKENDAFIKELVREDIGIQGINISFHNEDFITLKDLRRIYNTIKYYNPAIKVRVNTNIWRGNLDTINSLTDHIRKISFVDEIRISNIIPKDSFSVNTKNNGTHLILSDKQYVSLFTSLIESYKDSYTIIDNKDTLGFVRYLLIPTKCPIIINWNLGSKVSDQICENDIRNRKINTFKCLVSGDISLSWNENNILNL</sequence>
<evidence type="ECO:0000259" key="5">
    <source>
        <dbReference type="PROSITE" id="PS51918"/>
    </source>
</evidence>
<dbReference type="SFLD" id="SFLDG01067">
    <property type="entry name" value="SPASM/twitch_domain_containing"/>
    <property type="match status" value="1"/>
</dbReference>
<evidence type="ECO:0000256" key="1">
    <source>
        <dbReference type="ARBA" id="ARBA00022691"/>
    </source>
</evidence>
<dbReference type="PROSITE" id="PS51918">
    <property type="entry name" value="RADICAL_SAM"/>
    <property type="match status" value="1"/>
</dbReference>
<feature type="domain" description="Radical SAM core" evidence="5">
    <location>
        <begin position="25"/>
        <end position="245"/>
    </location>
</feature>
<dbReference type="SUPFAM" id="SSF102114">
    <property type="entry name" value="Radical SAM enzymes"/>
    <property type="match status" value="1"/>
</dbReference>
<dbReference type="GO" id="GO:0003824">
    <property type="term" value="F:catalytic activity"/>
    <property type="evidence" value="ECO:0007669"/>
    <property type="project" value="InterPro"/>
</dbReference>
<protein>
    <submittedName>
        <fullName evidence="6">Tungsten cofactor oxidoreductase radical SAM maturase</fullName>
    </submittedName>
</protein>
<reference evidence="6" key="1">
    <citation type="journal article" date="2021" name="Proc. Natl. Acad. Sci. U.S.A.">
        <title>A Catalog of Tens of Thousands of Viruses from Human Metagenomes Reveals Hidden Associations with Chronic Diseases.</title>
        <authorList>
            <person name="Tisza M.J."/>
            <person name="Buck C.B."/>
        </authorList>
    </citation>
    <scope>NUCLEOTIDE SEQUENCE</scope>
    <source>
        <strain evidence="6">CtDAq1</strain>
    </source>
</reference>